<gene>
    <name evidence="9" type="ORF">SLOPH_1209</name>
</gene>
<dbReference type="STRING" id="1358809.S7W4T7"/>
<feature type="transmembrane region" description="Helical" evidence="8">
    <location>
        <begin position="59"/>
        <end position="84"/>
    </location>
</feature>
<sequence length="334" mass="37672">MTPIAGIAIPIFLNVHVSVVIVSIIGAVIGLLFYFIFAWRNIKFSAKVAQASTRIILKYMGVVILMITVLVSIAIILEYCYLVATKNSKEFAAGNVILGIALFFSLFWTMFALLYFMRVFISSFVCLEILTYSHVSSILMEALSNTFYALGSIMFGAMLIAIVQTLRMLVSRDEERSDSILNSILYFLLSMLEDVIRFANEWVFVHIALYGKSYVKTLKTSFQELMSGKGSILVNSLCIMSAINLLSFACGLLYLGILYLTIDLAKTMNDIKEIMMLIMIMLTLFMFLDNIGMVFDSASKAFLLCYNRSPEAIKEKFPEAYDALQEQERKNVVF</sequence>
<dbReference type="OrthoDB" id="2196075at2759"/>
<evidence type="ECO:0000256" key="6">
    <source>
        <dbReference type="ARBA" id="ARBA00022989"/>
    </source>
</evidence>
<dbReference type="AlphaFoldDB" id="S7W4T7"/>
<evidence type="ECO:0000256" key="5">
    <source>
        <dbReference type="ARBA" id="ARBA00022692"/>
    </source>
</evidence>
<keyword evidence="7 8" id="KW-0472">Membrane</keyword>
<evidence type="ECO:0000256" key="4">
    <source>
        <dbReference type="ARBA" id="ARBA00015388"/>
    </source>
</evidence>
<dbReference type="InterPro" id="IPR007603">
    <property type="entry name" value="Choline_transptr-like"/>
</dbReference>
<dbReference type="Pfam" id="PF04515">
    <property type="entry name" value="Choline_transpo"/>
    <property type="match status" value="1"/>
</dbReference>
<proteinExistence type="inferred from homology"/>
<keyword evidence="6 8" id="KW-1133">Transmembrane helix</keyword>
<evidence type="ECO:0000313" key="10">
    <source>
        <dbReference type="Proteomes" id="UP000014978"/>
    </source>
</evidence>
<evidence type="ECO:0000256" key="3">
    <source>
        <dbReference type="ARBA" id="ARBA00007168"/>
    </source>
</evidence>
<organism evidence="9 10">
    <name type="scientific">Spraguea lophii (strain 42_110)</name>
    <name type="common">Microsporidian parasite</name>
    <dbReference type="NCBI Taxonomy" id="1358809"/>
    <lineage>
        <taxon>Eukaryota</taxon>
        <taxon>Fungi</taxon>
        <taxon>Fungi incertae sedis</taxon>
        <taxon>Microsporidia</taxon>
        <taxon>Spragueidae</taxon>
        <taxon>Spraguea</taxon>
    </lineage>
</organism>
<dbReference type="HOGENOM" id="CLU_056395_0_0_1"/>
<dbReference type="OMA" id="RFANEWV"/>
<evidence type="ECO:0000256" key="2">
    <source>
        <dbReference type="ARBA" id="ARBA00004141"/>
    </source>
</evidence>
<evidence type="ECO:0000256" key="7">
    <source>
        <dbReference type="ARBA" id="ARBA00023136"/>
    </source>
</evidence>
<dbReference type="GO" id="GO:0022857">
    <property type="term" value="F:transmembrane transporter activity"/>
    <property type="evidence" value="ECO:0007669"/>
    <property type="project" value="UniProtKB-UniRule"/>
</dbReference>
<feature type="transmembrane region" description="Helical" evidence="8">
    <location>
        <begin position="147"/>
        <end position="166"/>
    </location>
</feature>
<dbReference type="GO" id="GO:0005886">
    <property type="term" value="C:plasma membrane"/>
    <property type="evidence" value="ECO:0007669"/>
    <property type="project" value="UniProtKB-SubCell"/>
</dbReference>
<comment type="caution">
    <text evidence="9">The sequence shown here is derived from an EMBL/GenBank/DDBJ whole genome shotgun (WGS) entry which is preliminary data.</text>
</comment>
<reference evidence="10" key="1">
    <citation type="journal article" date="2013" name="PLoS Genet.">
        <title>The genome of Spraguea lophii and the basis of host-microsporidian interactions.</title>
        <authorList>
            <person name="Campbell S.E."/>
            <person name="Williams T.A."/>
            <person name="Yousuf A."/>
            <person name="Soanes D.M."/>
            <person name="Paszkiewicz K.H."/>
            <person name="Williams B.A.P."/>
        </authorList>
    </citation>
    <scope>NUCLEOTIDE SEQUENCE [LARGE SCALE GENOMIC DNA]</scope>
    <source>
        <strain evidence="10">42_110</strain>
    </source>
</reference>
<protein>
    <recommendedName>
        <fullName evidence="4 8">Protein PNS1</fullName>
    </recommendedName>
</protein>
<comment type="similarity">
    <text evidence="3 8">Belongs to the CTL (choline transporter-like) family.</text>
</comment>
<dbReference type="VEuPathDB" id="MicrosporidiaDB:SLOPH_1209"/>
<evidence type="ECO:0000256" key="8">
    <source>
        <dbReference type="RuleBase" id="RU368066"/>
    </source>
</evidence>
<keyword evidence="10" id="KW-1185">Reference proteome</keyword>
<feature type="transmembrane region" description="Helical" evidence="8">
    <location>
        <begin position="91"/>
        <end position="109"/>
    </location>
</feature>
<keyword evidence="5 8" id="KW-0812">Transmembrane</keyword>
<dbReference type="PANTHER" id="PTHR12385:SF4">
    <property type="entry name" value="PROTEIN PNS1"/>
    <property type="match status" value="1"/>
</dbReference>
<feature type="transmembrane region" description="Helical" evidence="8">
    <location>
        <begin position="274"/>
        <end position="295"/>
    </location>
</feature>
<dbReference type="PANTHER" id="PTHR12385">
    <property type="entry name" value="CHOLINE TRANSPORTER-LIKE (SLC FAMILY 44)"/>
    <property type="match status" value="1"/>
</dbReference>
<evidence type="ECO:0000313" key="9">
    <source>
        <dbReference type="EMBL" id="EPR77770.1"/>
    </source>
</evidence>
<feature type="transmembrane region" description="Helical" evidence="8">
    <location>
        <begin position="12"/>
        <end position="39"/>
    </location>
</feature>
<accession>S7W4T7</accession>
<name>S7W4T7_SPRLO</name>
<evidence type="ECO:0000256" key="1">
    <source>
        <dbReference type="ARBA" id="ARBA00002957"/>
    </source>
</evidence>
<feature type="transmembrane region" description="Helical" evidence="8">
    <location>
        <begin position="232"/>
        <end position="262"/>
    </location>
</feature>
<comment type="function">
    <text evidence="1 8">Probably involved in transport through the plasma membrane.</text>
</comment>
<comment type="subcellular location">
    <subcellularLocation>
        <location evidence="8">Cell membrane</location>
        <topology evidence="8">Multi-pass membrane protein</topology>
    </subcellularLocation>
    <subcellularLocation>
        <location evidence="2">Membrane</location>
        <topology evidence="2">Multi-pass membrane protein</topology>
    </subcellularLocation>
</comment>
<dbReference type="EMBL" id="ATCN01001289">
    <property type="protein sequence ID" value="EPR77770.1"/>
    <property type="molecule type" value="Genomic_DNA"/>
</dbReference>
<dbReference type="Proteomes" id="UP000014978">
    <property type="component" value="Unassembled WGS sequence"/>
</dbReference>
<feature type="transmembrane region" description="Helical" evidence="8">
    <location>
        <begin position="115"/>
        <end position="135"/>
    </location>
</feature>
<dbReference type="InParanoid" id="S7W4T7"/>